<evidence type="ECO:0000256" key="2">
    <source>
        <dbReference type="ARBA" id="ARBA00022485"/>
    </source>
</evidence>
<keyword evidence="4" id="KW-0479">Metal-binding</keyword>
<keyword evidence="5" id="KW-0408">Iron</keyword>
<keyword evidence="2" id="KW-0004">4Fe-4S</keyword>
<sequence>MDAVPTKTVTSGDAVRLAKEYSSIGIAYTYNEPLINFEYLLETAHEAHKYNLKNVLVTNGYINEEPLVNLLPYIDAADVDVKSFRNDFYKDYCKAKLGDVLRTVEIMVRQKKHVEVTNLIIPTLNDSDSEVEDLTDWLYSLSDEIPLHFSRYYPCYKMTIKATPLATLERVRKIAQKKLKHVYLGNVWEKPESNTYCPIFKEILIERRGYHARMVGLAGESCKNCGEKINIKVLDRKNEKI</sequence>
<reference evidence="8 9" key="1">
    <citation type="submission" date="2019-03" db="EMBL/GenBank/DDBJ databases">
        <title>Metabolic potential of uncultured bacteria and archaea associated with petroleum seepage in deep-sea sediments.</title>
        <authorList>
            <person name="Dong X."/>
            <person name="Hubert C."/>
        </authorList>
    </citation>
    <scope>NUCLEOTIDE SEQUENCE [LARGE SCALE GENOMIC DNA]</scope>
    <source>
        <strain evidence="8">E44_bin7</strain>
    </source>
</reference>
<keyword evidence="6" id="KW-0411">Iron-sulfur</keyword>
<gene>
    <name evidence="8" type="ORF">E3J84_01295</name>
</gene>
<dbReference type="GO" id="GO:0051539">
    <property type="term" value="F:4 iron, 4 sulfur cluster binding"/>
    <property type="evidence" value="ECO:0007669"/>
    <property type="project" value="UniProtKB-KW"/>
</dbReference>
<dbReference type="EMBL" id="SOKJ01000065">
    <property type="protein sequence ID" value="TET12605.1"/>
    <property type="molecule type" value="Genomic_DNA"/>
</dbReference>
<dbReference type="InterPro" id="IPR013785">
    <property type="entry name" value="Aldolase_TIM"/>
</dbReference>
<comment type="caution">
    <text evidence="8">The sequence shown here is derived from an EMBL/GenBank/DDBJ whole genome shotgun (WGS) entry which is preliminary data.</text>
</comment>
<feature type="domain" description="Radical SAM core" evidence="7">
    <location>
        <begin position="1"/>
        <end position="190"/>
    </location>
</feature>
<name>A0A523S3I9_UNCAE</name>
<dbReference type="Gene3D" id="3.20.20.70">
    <property type="entry name" value="Aldolase class I"/>
    <property type="match status" value="1"/>
</dbReference>
<protein>
    <submittedName>
        <fullName evidence="8">Radical SAM protein</fullName>
    </submittedName>
</protein>
<evidence type="ECO:0000313" key="9">
    <source>
        <dbReference type="Proteomes" id="UP000316360"/>
    </source>
</evidence>
<proteinExistence type="predicted"/>
<dbReference type="SUPFAM" id="SSF102114">
    <property type="entry name" value="Radical SAM enzymes"/>
    <property type="match status" value="1"/>
</dbReference>
<dbReference type="Pfam" id="PF04055">
    <property type="entry name" value="Radical_SAM"/>
    <property type="match status" value="1"/>
</dbReference>
<dbReference type="PROSITE" id="PS51918">
    <property type="entry name" value="RADICAL_SAM"/>
    <property type="match status" value="1"/>
</dbReference>
<evidence type="ECO:0000256" key="5">
    <source>
        <dbReference type="ARBA" id="ARBA00023004"/>
    </source>
</evidence>
<evidence type="ECO:0000256" key="1">
    <source>
        <dbReference type="ARBA" id="ARBA00001966"/>
    </source>
</evidence>
<dbReference type="GO" id="GO:0003824">
    <property type="term" value="F:catalytic activity"/>
    <property type="evidence" value="ECO:0007669"/>
    <property type="project" value="InterPro"/>
</dbReference>
<evidence type="ECO:0000256" key="6">
    <source>
        <dbReference type="ARBA" id="ARBA00023014"/>
    </source>
</evidence>
<evidence type="ECO:0000313" key="8">
    <source>
        <dbReference type="EMBL" id="TET12605.1"/>
    </source>
</evidence>
<keyword evidence="3" id="KW-0949">S-adenosyl-L-methionine</keyword>
<dbReference type="InterPro" id="IPR007197">
    <property type="entry name" value="rSAM"/>
</dbReference>
<evidence type="ECO:0000256" key="4">
    <source>
        <dbReference type="ARBA" id="ARBA00022723"/>
    </source>
</evidence>
<dbReference type="Proteomes" id="UP000316360">
    <property type="component" value="Unassembled WGS sequence"/>
</dbReference>
<evidence type="ECO:0000259" key="7">
    <source>
        <dbReference type="PROSITE" id="PS51918"/>
    </source>
</evidence>
<dbReference type="PANTHER" id="PTHR30352:SF5">
    <property type="entry name" value="PYRUVATE FORMATE-LYASE 1-ACTIVATING ENZYME"/>
    <property type="match status" value="1"/>
</dbReference>
<comment type="cofactor">
    <cofactor evidence="1">
        <name>[4Fe-4S] cluster</name>
        <dbReference type="ChEBI" id="CHEBI:49883"/>
    </cofactor>
</comment>
<evidence type="ECO:0000256" key="3">
    <source>
        <dbReference type="ARBA" id="ARBA00022691"/>
    </source>
</evidence>
<dbReference type="AlphaFoldDB" id="A0A523S3I9"/>
<accession>A0A523S3I9</accession>
<dbReference type="InterPro" id="IPR034457">
    <property type="entry name" value="Organic_radical-activating"/>
</dbReference>
<dbReference type="PANTHER" id="PTHR30352">
    <property type="entry name" value="PYRUVATE FORMATE-LYASE-ACTIVATING ENZYME"/>
    <property type="match status" value="1"/>
</dbReference>
<organism evidence="8 9">
    <name type="scientific">Aerophobetes bacterium</name>
    <dbReference type="NCBI Taxonomy" id="2030807"/>
    <lineage>
        <taxon>Bacteria</taxon>
        <taxon>Candidatus Aerophobota</taxon>
    </lineage>
</organism>
<dbReference type="GO" id="GO:0046872">
    <property type="term" value="F:metal ion binding"/>
    <property type="evidence" value="ECO:0007669"/>
    <property type="project" value="UniProtKB-KW"/>
</dbReference>
<dbReference type="InterPro" id="IPR058240">
    <property type="entry name" value="rSAM_sf"/>
</dbReference>